<keyword evidence="4" id="KW-0378">Hydrolase</keyword>
<comment type="similarity">
    <text evidence="1">Belongs to the peptidase A31 family.</text>
</comment>
<dbReference type="EMBL" id="JBEHHI010000002">
    <property type="protein sequence ID" value="MEX5728766.1"/>
    <property type="molecule type" value="Genomic_DNA"/>
</dbReference>
<evidence type="ECO:0000256" key="2">
    <source>
        <dbReference type="ARBA" id="ARBA00022670"/>
    </source>
</evidence>
<dbReference type="Pfam" id="PF01750">
    <property type="entry name" value="HycI"/>
    <property type="match status" value="1"/>
</dbReference>
<dbReference type="GO" id="GO:0008233">
    <property type="term" value="F:peptidase activity"/>
    <property type="evidence" value="ECO:0007669"/>
    <property type="project" value="UniProtKB-KW"/>
</dbReference>
<dbReference type="InterPro" id="IPR000671">
    <property type="entry name" value="Peptidase_A31"/>
</dbReference>
<keyword evidence="3" id="KW-0064">Aspartyl protease</keyword>
<evidence type="ECO:0000313" key="5">
    <source>
        <dbReference type="EMBL" id="MEX5728766.1"/>
    </source>
</evidence>
<dbReference type="InterPro" id="IPR023430">
    <property type="entry name" value="Pept_HybD-like_dom_sf"/>
</dbReference>
<keyword evidence="6" id="KW-1185">Reference proteome</keyword>
<dbReference type="Proteomes" id="UP001560019">
    <property type="component" value="Unassembled WGS sequence"/>
</dbReference>
<dbReference type="PANTHER" id="PTHR30302">
    <property type="entry name" value="HYDROGENASE 1 MATURATION PROTEASE"/>
    <property type="match status" value="1"/>
</dbReference>
<dbReference type="NCBIfam" id="TIGR00072">
    <property type="entry name" value="hydrog_prot"/>
    <property type="match status" value="1"/>
</dbReference>
<dbReference type="CDD" id="cd00518">
    <property type="entry name" value="H2MP"/>
    <property type="match status" value="1"/>
</dbReference>
<dbReference type="SUPFAM" id="SSF53163">
    <property type="entry name" value="HybD-like"/>
    <property type="match status" value="1"/>
</dbReference>
<evidence type="ECO:0000313" key="6">
    <source>
        <dbReference type="Proteomes" id="UP001560019"/>
    </source>
</evidence>
<proteinExistence type="inferred from homology"/>
<evidence type="ECO:0000256" key="1">
    <source>
        <dbReference type="ARBA" id="ARBA00006814"/>
    </source>
</evidence>
<keyword evidence="2 5" id="KW-0645">Protease</keyword>
<sequence length="153" mass="15607">MRSDRPSSVSEAPLFIGVGNPFRRDDGVGPWVADELARRGHRALTHGGDGAGLIELFRGRGAVTLIDATETGAAPGTILTLDAAAGPVGGTRFRRSTHSFGLAEAVETARLLGLLPPRLSILGIEGADFAPGEGLSPAVSTAAKAAVDRLDAG</sequence>
<organism evidence="5 6">
    <name type="scientific">Rhodovulum iodosum</name>
    <dbReference type="NCBI Taxonomy" id="68291"/>
    <lineage>
        <taxon>Bacteria</taxon>
        <taxon>Pseudomonadati</taxon>
        <taxon>Pseudomonadota</taxon>
        <taxon>Alphaproteobacteria</taxon>
        <taxon>Rhodobacterales</taxon>
        <taxon>Paracoccaceae</taxon>
        <taxon>Rhodovulum</taxon>
    </lineage>
</organism>
<name>A0ABV3XTV1_9RHOB</name>
<reference evidence="5 6" key="1">
    <citation type="submission" date="2024-06" db="EMBL/GenBank/DDBJ databases">
        <title>Genome of Rhodovulum iodosum, a marine photoferrotroph.</title>
        <authorList>
            <person name="Bianchini G."/>
            <person name="Nikeleit V."/>
            <person name="Kappler A."/>
            <person name="Bryce C."/>
            <person name="Sanchez-Baracaldo P."/>
        </authorList>
    </citation>
    <scope>NUCLEOTIDE SEQUENCE [LARGE SCALE GENOMIC DNA]</scope>
    <source>
        <strain evidence="5 6">UT/N1</strain>
    </source>
</reference>
<dbReference type="Gene3D" id="3.40.50.1450">
    <property type="entry name" value="HybD-like"/>
    <property type="match status" value="1"/>
</dbReference>
<accession>A0ABV3XTV1</accession>
<dbReference type="GO" id="GO:0006508">
    <property type="term" value="P:proteolysis"/>
    <property type="evidence" value="ECO:0007669"/>
    <property type="project" value="UniProtKB-KW"/>
</dbReference>
<comment type="caution">
    <text evidence="5">The sequence shown here is derived from an EMBL/GenBank/DDBJ whole genome shotgun (WGS) entry which is preliminary data.</text>
</comment>
<protein>
    <submittedName>
        <fullName evidence="5">Hydrogenase maturation protease</fullName>
    </submittedName>
</protein>
<evidence type="ECO:0000256" key="4">
    <source>
        <dbReference type="ARBA" id="ARBA00022801"/>
    </source>
</evidence>
<evidence type="ECO:0000256" key="3">
    <source>
        <dbReference type="ARBA" id="ARBA00022750"/>
    </source>
</evidence>
<dbReference type="PANTHER" id="PTHR30302:SF1">
    <property type="entry name" value="HYDROGENASE 2 MATURATION PROTEASE"/>
    <property type="match status" value="1"/>
</dbReference>
<gene>
    <name evidence="5" type="ORF">Ga0609869_002119</name>
</gene>